<dbReference type="KEGG" id="cbae:COR50_15045"/>
<dbReference type="InterPro" id="IPR000601">
    <property type="entry name" value="PKD_dom"/>
</dbReference>
<keyword evidence="3" id="KW-1185">Reference proteome</keyword>
<dbReference type="OrthoDB" id="596204at2"/>
<gene>
    <name evidence="2" type="ORF">COR50_15045</name>
</gene>
<name>A0A291QWS7_9BACT</name>
<proteinExistence type="predicted"/>
<reference evidence="2 3" key="1">
    <citation type="submission" date="2017-10" db="EMBL/GenBank/DDBJ databases">
        <title>Paenichitinophaga pekingensis gen. nov., sp. nov., isolated from activated sludge.</title>
        <authorList>
            <person name="Jin D."/>
            <person name="Kong X."/>
            <person name="Deng Y."/>
            <person name="Bai Z."/>
        </authorList>
    </citation>
    <scope>NUCLEOTIDE SEQUENCE [LARGE SCALE GENOMIC DNA]</scope>
    <source>
        <strain evidence="2 3">13</strain>
    </source>
</reference>
<dbReference type="InterPro" id="IPR013783">
    <property type="entry name" value="Ig-like_fold"/>
</dbReference>
<evidence type="ECO:0000259" key="1">
    <source>
        <dbReference type="PROSITE" id="PS50093"/>
    </source>
</evidence>
<dbReference type="PROSITE" id="PS50093">
    <property type="entry name" value="PKD"/>
    <property type="match status" value="1"/>
</dbReference>
<dbReference type="RefSeq" id="WP_098194745.1">
    <property type="nucleotide sequence ID" value="NZ_CP023777.1"/>
</dbReference>
<dbReference type="Proteomes" id="UP000220133">
    <property type="component" value="Chromosome"/>
</dbReference>
<accession>A0A291QWS7</accession>
<feature type="domain" description="PKD" evidence="1">
    <location>
        <begin position="1077"/>
        <end position="1112"/>
    </location>
</feature>
<evidence type="ECO:0000313" key="3">
    <source>
        <dbReference type="Proteomes" id="UP000220133"/>
    </source>
</evidence>
<evidence type="ECO:0000313" key="2">
    <source>
        <dbReference type="EMBL" id="ATL48371.1"/>
    </source>
</evidence>
<organism evidence="2 3">
    <name type="scientific">Chitinophaga caeni</name>
    <dbReference type="NCBI Taxonomy" id="2029983"/>
    <lineage>
        <taxon>Bacteria</taxon>
        <taxon>Pseudomonadati</taxon>
        <taxon>Bacteroidota</taxon>
        <taxon>Chitinophagia</taxon>
        <taxon>Chitinophagales</taxon>
        <taxon>Chitinophagaceae</taxon>
        <taxon>Chitinophaga</taxon>
    </lineage>
</organism>
<protein>
    <recommendedName>
        <fullName evidence="1">PKD domain-containing protein</fullName>
    </recommendedName>
</protein>
<sequence length="1511" mass="169961">MATNQFLMLEEISMDYHAFRKDQVLTEKQLNDIIHYFEDQDRMSRTYLVGVGLVCGLVLSFENNPRSISISKGCGVTTDGDLLWMEPTTFHHFKAYSNRKKGTNDPIYDPFWPGGAQIPLWELVIPDEHGELPLESKPLTSFTAGTQQNLGDMVALLYLEYYLQDPDKCSAIDCDNQGPHQIANIKVLLLAKEDMEQVINRDPAAEEIADSIYKNYHQGQQSQTDLPVLKAKRIILNSTNTANPTMLAKDYLGAAKLGAANLIAAIQKLYGSYQFILDANQQQNIVLLINKLSQALEAQVPIYLAQYVYDFYKDIIVTYNELRAALSGCLPICCPDKFAFPKHIMLGEVNKSGSIPAPYRHEFYPSPAVTSCRDGIKRSKSLWLRLIGMIQRFQATNQPRDIRITPSLDYKHLLEHRAIPYYFKEVAGMIDHWNYQLSRKGLQKHNLSYHANQYGFGIDSTLNPLEYDIDKNDFYRVEGHLGQPLATAFSNIIKSRDEHSLAFDIIALRINKSGNIKDININDFDCQFEDLQAILKAFLVEQNCLYASVTKFFSGFNSNRNKGFHSQLTLYTAVPYQYMAVAANNSSLGLISEEPNTGGNTAHLRINTNINSLETGTEKSPGGLNINTNMDDTSVKSRLSTNIDKDQPFCKTVYVVDKTVNDNLVVENEAIGIYMAGNPYELKYSAENYIMQLKEATAGDERLALLSDDEKLLVYEAPIYVIANIAEASQLRPFDIIDINEDLLGKYINRMKVLCKYAKTLRARLDNILNKSTYTRNGFESYYIFILQQLIANCCAAEKLESLLEEIQRRKKKILDSLLFANYAKAHPGLEHKAGVHRGGTFVLVYANEYRDKGIDFTRATNFAARGNEDTLNLRAPISDIEEFAYYLVSNQGKINFEKEVDNYKKEHRIKTGSLEEQQFDKTLLRYIKEICARLNREEEAALADNLVVADFTLPYLCCSDCPPMTFILPRETYNLSLPKATACSDEEPLLFQRQPATGTVKTTDALKDTITVEGNNVFFNPAKVPASTLGQPISFTIDDQVTNCKITVYKHPQAAFTYEIIELNDKELKVEFHNQSNEDSGDEFVYDWDFGDGRAVERKTNREVVPVTYNREVLKRLKIDGNIPIKLNAINSGCSDSAEDNVQYEVSGPVSLSLPVNVICHDSNPVAFTVSPTNGEVKATTEEKSVEKIGDNQYQFNPSLVANYGTAIHFTVNGEATDCQVTVYKRLTANFSVTNINLIPGSPFLEATFNNLSNPGLLPGYTYHWKFGDGQAHSSNNELPFTMRFNYQNLIAQGLKSIPVTLEVVNPSCGSSKQGTVPLPTGEQPNTCSQLVKEQATKDLQYFSSARVLKALNSIQGTAEYKLLLPVVTETQNILNAVNSSTFDINLPSNQVKLYRRIIALLKECYASNFSDGINQIIVTYIIRSMIELSINLVKCTDKVDNNSKEMLMAILKTFLGEIPKSIKEKFGSINGKNVLGIFIEEYLSSKAWSDNELEKLIKEILDKLKSLPV</sequence>
<dbReference type="EMBL" id="CP023777">
    <property type="protein sequence ID" value="ATL48371.1"/>
    <property type="molecule type" value="Genomic_DNA"/>
</dbReference>
<dbReference type="Gene3D" id="2.60.40.10">
    <property type="entry name" value="Immunoglobulins"/>
    <property type="match status" value="2"/>
</dbReference>